<feature type="region of interest" description="Disordered" evidence="4">
    <location>
        <begin position="24"/>
        <end position="51"/>
    </location>
</feature>
<dbReference type="PROSITE" id="PS51634">
    <property type="entry name" value="CRC"/>
    <property type="match status" value="1"/>
</dbReference>
<evidence type="ECO:0000256" key="1">
    <source>
        <dbReference type="ARBA" id="ARBA00004123"/>
    </source>
</evidence>
<proteinExistence type="inferred from homology"/>
<reference evidence="7" key="2">
    <citation type="submission" date="2025-08" db="UniProtKB">
        <authorList>
            <consortium name="RefSeq"/>
        </authorList>
    </citation>
    <scope>IDENTIFICATION</scope>
    <source>
        <tissue evidence="7">Whole plant</tissue>
    </source>
</reference>
<feature type="region of interest" description="Disordered" evidence="4">
    <location>
        <begin position="193"/>
        <end position="224"/>
    </location>
</feature>
<dbReference type="InterPro" id="IPR028307">
    <property type="entry name" value="Lin-54_fam"/>
</dbReference>
<evidence type="ECO:0000259" key="5">
    <source>
        <dbReference type="PROSITE" id="PS51634"/>
    </source>
</evidence>
<dbReference type="SMART" id="SM01114">
    <property type="entry name" value="CXC"/>
    <property type="match status" value="1"/>
</dbReference>
<reference evidence="6" key="1">
    <citation type="journal article" date="2016" name="Nat. Genet.">
        <title>The genome sequences of Arachis duranensis and Arachis ipaensis, the diploid ancestors of cultivated peanut.</title>
        <authorList>
            <person name="Bertioli D.J."/>
            <person name="Cannon S.B."/>
            <person name="Froenicke L."/>
            <person name="Huang G."/>
            <person name="Farmer A.D."/>
            <person name="Cannon E.K."/>
            <person name="Liu X."/>
            <person name="Gao D."/>
            <person name="Clevenger J."/>
            <person name="Dash S."/>
            <person name="Ren L."/>
            <person name="Moretzsohn M.C."/>
            <person name="Shirasawa K."/>
            <person name="Huang W."/>
            <person name="Vidigal B."/>
            <person name="Abernathy B."/>
            <person name="Chu Y."/>
            <person name="Niederhuth C.E."/>
            <person name="Umale P."/>
            <person name="Araujo A.C."/>
            <person name="Kozik A."/>
            <person name="Kim K.D."/>
            <person name="Burow M.D."/>
            <person name="Varshney R.K."/>
            <person name="Wang X."/>
            <person name="Zhang X."/>
            <person name="Barkley N."/>
            <person name="Guimaraes P.M."/>
            <person name="Isobe S."/>
            <person name="Guo B."/>
            <person name="Liao B."/>
            <person name="Stalker H.T."/>
            <person name="Schmitz R.J."/>
            <person name="Scheffler B.E."/>
            <person name="Leal-Bertioli S.C."/>
            <person name="Xun X."/>
            <person name="Jackson S.A."/>
            <person name="Michelmore R."/>
            <person name="Ozias-Akins P."/>
        </authorList>
    </citation>
    <scope>NUCLEOTIDE SEQUENCE [LARGE SCALE GENOMIC DNA]</scope>
    <source>
        <strain evidence="6">cv. V14167</strain>
    </source>
</reference>
<dbReference type="GeneID" id="107470771"/>
<dbReference type="AlphaFoldDB" id="A0A9C6TCT4"/>
<accession>A0A9C6TCT4</accession>
<dbReference type="InterPro" id="IPR005172">
    <property type="entry name" value="CRC"/>
</dbReference>
<dbReference type="PANTHER" id="PTHR12446:SF62">
    <property type="entry name" value="TESMIN_TSO1-LIKE CXC DOMAIN PROTEIN"/>
    <property type="match status" value="1"/>
</dbReference>
<dbReference type="PANTHER" id="PTHR12446">
    <property type="entry name" value="TESMIN/TSO1-RELATED"/>
    <property type="match status" value="1"/>
</dbReference>
<evidence type="ECO:0000256" key="3">
    <source>
        <dbReference type="ARBA" id="ARBA00023242"/>
    </source>
</evidence>
<evidence type="ECO:0000256" key="4">
    <source>
        <dbReference type="SAM" id="MobiDB-lite"/>
    </source>
</evidence>
<keyword evidence="6" id="KW-1185">Reference proteome</keyword>
<feature type="region of interest" description="Disordered" evidence="4">
    <location>
        <begin position="413"/>
        <end position="442"/>
    </location>
</feature>
<dbReference type="GO" id="GO:0005634">
    <property type="term" value="C:nucleus"/>
    <property type="evidence" value="ECO:0007669"/>
    <property type="project" value="UniProtKB-SubCell"/>
</dbReference>
<dbReference type="Proteomes" id="UP000515211">
    <property type="component" value="Chromosome 10"/>
</dbReference>
<dbReference type="InterPro" id="IPR033467">
    <property type="entry name" value="Tesmin/TSO1-like_CXC"/>
</dbReference>
<name>A0A9C6TCT4_ARADU</name>
<comment type="similarity">
    <text evidence="2">Belongs to the lin-54 family.</text>
</comment>
<evidence type="ECO:0000313" key="6">
    <source>
        <dbReference type="Proteomes" id="UP000515211"/>
    </source>
</evidence>
<evidence type="ECO:0000256" key="2">
    <source>
        <dbReference type="ARBA" id="ARBA00007267"/>
    </source>
</evidence>
<comment type="subcellular location">
    <subcellularLocation>
        <location evidence="1">Nucleus</location>
    </subcellularLocation>
</comment>
<evidence type="ECO:0000313" key="7">
    <source>
        <dbReference type="RefSeq" id="XP_052111802.1"/>
    </source>
</evidence>
<dbReference type="RefSeq" id="XP_052111802.1">
    <property type="nucleotide sequence ID" value="XM_052255842.1"/>
</dbReference>
<keyword evidence="3" id="KW-0539">Nucleus</keyword>
<protein>
    <submittedName>
        <fullName evidence="7">Protein tesmin/TSO1-like CXC 5 isoform X2</fullName>
    </submittedName>
</protein>
<gene>
    <name evidence="7" type="primary">LOC107470771</name>
</gene>
<dbReference type="GO" id="GO:0006355">
    <property type="term" value="P:regulation of DNA-templated transcription"/>
    <property type="evidence" value="ECO:0007669"/>
    <property type="project" value="TreeGrafter"/>
</dbReference>
<feature type="region of interest" description="Disordered" evidence="4">
    <location>
        <begin position="113"/>
        <end position="138"/>
    </location>
</feature>
<sequence length="485" mass="53894">MEQSETALDLAPRKLVRQLDFTAHLKLPPTPPPQSLAQAIPRTPSRSPLQLQLTLHPLGQQQQQQQQPQPWLFSQGQQLRAPPQSPAVRQQKLSPVPRIPYTVQKLPVKAFKVSKQESPSPRSQPWHNVELKDSTPKKSKQCNCKNSRCLKLYCECFASGMYCDGCNCTNCQNNVDNEAARQEAVGLTLERNPNAFRPKIASSPQETRDSKETDPIVTPSTSQSTAFYVDTANTRNSGYSRSTYRSPLADVLQPQNVKNLCSLFVVLSGVAAKTNAEMRAKVGLNVDAGKFKSSIPSSTQLLQDREDVRKFVCDDHKDEVDRVDIDCYNRPLSPETLSLMCDEQDEVFFNNGSANRVACNNFQSIVQKSSTSDRCPDVYEEQERVVLTKFWDVLRGLITVGSIKETMCSSLAKKDGGSEEEPAANSNGAEVDIGSEKKETPSNCVARCPISSSAIEISQKKHAMINGNDDLDLSLRFACQFYGRE</sequence>
<dbReference type="Pfam" id="PF03638">
    <property type="entry name" value="TCR"/>
    <property type="match status" value="1"/>
</dbReference>
<feature type="compositionally biased region" description="Polar residues" evidence="4">
    <location>
        <begin position="116"/>
        <end position="126"/>
    </location>
</feature>
<organism evidence="6 7">
    <name type="scientific">Arachis duranensis</name>
    <name type="common">Wild peanut</name>
    <dbReference type="NCBI Taxonomy" id="130453"/>
    <lineage>
        <taxon>Eukaryota</taxon>
        <taxon>Viridiplantae</taxon>
        <taxon>Streptophyta</taxon>
        <taxon>Embryophyta</taxon>
        <taxon>Tracheophyta</taxon>
        <taxon>Spermatophyta</taxon>
        <taxon>Magnoliopsida</taxon>
        <taxon>eudicotyledons</taxon>
        <taxon>Gunneridae</taxon>
        <taxon>Pentapetalae</taxon>
        <taxon>rosids</taxon>
        <taxon>fabids</taxon>
        <taxon>Fabales</taxon>
        <taxon>Fabaceae</taxon>
        <taxon>Papilionoideae</taxon>
        <taxon>50 kb inversion clade</taxon>
        <taxon>dalbergioids sensu lato</taxon>
        <taxon>Dalbergieae</taxon>
        <taxon>Pterocarpus clade</taxon>
        <taxon>Arachis</taxon>
    </lineage>
</organism>
<feature type="domain" description="CRC" evidence="5">
    <location>
        <begin position="138"/>
        <end position="203"/>
    </location>
</feature>